<keyword evidence="3 6" id="KW-0808">Transferase</keyword>
<dbReference type="GO" id="GO:0009307">
    <property type="term" value="P:DNA restriction-modification system"/>
    <property type="evidence" value="ECO:0007669"/>
    <property type="project" value="UniProtKB-KW"/>
</dbReference>
<sequence>MSDDRRGMSPVEAARSAEQSPAQRWSSLQLCAGAGGLALGLERAGFDPVLLLDKRAVACTTLRLNRPKWDVRNMDLLDFDPVDHQQVYDVDLVAAGLPRVQATATVTRPRGSDLELELLKATILLLHGVQPRALLVENVPDLVTRDTFAPIREFVGNELDHLGYRFSWFVINAADYGVPQDRKQGVLIAFKGSAMDAFAVPPRRLEPPNTVGAVLEESMAAGGWSGAAEWAAQADRIAPTLVGGSWERGGADLGPSGTKAAWARMGVDGGTVADEVPGASFDWNPTLGRAGMVPLTVEQAARIQGFPDDWQFAGRKTARYRQVGHASPPPVGEALGYAIRSALEVS</sequence>
<feature type="region of interest" description="Disordered" evidence="7">
    <location>
        <begin position="1"/>
        <end position="20"/>
    </location>
</feature>
<dbReference type="PRINTS" id="PR00105">
    <property type="entry name" value="C5METTRFRASE"/>
</dbReference>
<dbReference type="InterPro" id="IPR001525">
    <property type="entry name" value="C5_MeTfrase"/>
</dbReference>
<evidence type="ECO:0000256" key="6">
    <source>
        <dbReference type="PROSITE-ProRule" id="PRU01016"/>
    </source>
</evidence>
<dbReference type="EC" id="2.1.1.37" evidence="1"/>
<name>A0A4V3FIN9_9ACTN</name>
<dbReference type="Proteomes" id="UP000295151">
    <property type="component" value="Unassembled WGS sequence"/>
</dbReference>
<evidence type="ECO:0000256" key="2">
    <source>
        <dbReference type="ARBA" id="ARBA00022603"/>
    </source>
</evidence>
<comment type="caution">
    <text evidence="6">Lacks conserved residue(s) required for the propagation of feature annotation.</text>
</comment>
<dbReference type="PANTHER" id="PTHR10629:SF52">
    <property type="entry name" value="DNA (CYTOSINE-5)-METHYLTRANSFERASE 1"/>
    <property type="match status" value="1"/>
</dbReference>
<dbReference type="GO" id="GO:0044027">
    <property type="term" value="P:negative regulation of gene expression via chromosomal CpG island methylation"/>
    <property type="evidence" value="ECO:0007669"/>
    <property type="project" value="TreeGrafter"/>
</dbReference>
<evidence type="ECO:0000256" key="4">
    <source>
        <dbReference type="ARBA" id="ARBA00022691"/>
    </source>
</evidence>
<keyword evidence="2 6" id="KW-0489">Methyltransferase</keyword>
<dbReference type="InterPro" id="IPR050390">
    <property type="entry name" value="C5-Methyltransferase"/>
</dbReference>
<keyword evidence="9" id="KW-1185">Reference proteome</keyword>
<dbReference type="PROSITE" id="PS51679">
    <property type="entry name" value="SAM_MT_C5"/>
    <property type="match status" value="1"/>
</dbReference>
<evidence type="ECO:0000256" key="1">
    <source>
        <dbReference type="ARBA" id="ARBA00011975"/>
    </source>
</evidence>
<keyword evidence="4 6" id="KW-0949">S-adenosyl-L-methionine</keyword>
<evidence type="ECO:0000256" key="3">
    <source>
        <dbReference type="ARBA" id="ARBA00022679"/>
    </source>
</evidence>
<dbReference type="Gene3D" id="3.90.120.10">
    <property type="entry name" value="DNA Methylase, subunit A, domain 2"/>
    <property type="match status" value="1"/>
</dbReference>
<dbReference type="PANTHER" id="PTHR10629">
    <property type="entry name" value="CYTOSINE-SPECIFIC METHYLTRANSFERASE"/>
    <property type="match status" value="1"/>
</dbReference>
<reference evidence="8 9" key="1">
    <citation type="submission" date="2019-03" db="EMBL/GenBank/DDBJ databases">
        <title>Genomic Encyclopedia of Type Strains, Phase III (KMG-III): the genomes of soil and plant-associated and newly described type strains.</title>
        <authorList>
            <person name="Whitman W."/>
        </authorList>
    </citation>
    <scope>NUCLEOTIDE SEQUENCE [LARGE SCALE GENOMIC DNA]</scope>
    <source>
        <strain evidence="8 9">VKM Ac-2575</strain>
    </source>
</reference>
<evidence type="ECO:0000256" key="7">
    <source>
        <dbReference type="SAM" id="MobiDB-lite"/>
    </source>
</evidence>
<proteinExistence type="inferred from homology"/>
<evidence type="ECO:0000256" key="5">
    <source>
        <dbReference type="ARBA" id="ARBA00022747"/>
    </source>
</evidence>
<organism evidence="8 9">
    <name type="scientific">Kribbella voronezhensis</name>
    <dbReference type="NCBI Taxonomy" id="2512212"/>
    <lineage>
        <taxon>Bacteria</taxon>
        <taxon>Bacillati</taxon>
        <taxon>Actinomycetota</taxon>
        <taxon>Actinomycetes</taxon>
        <taxon>Propionibacteriales</taxon>
        <taxon>Kribbellaceae</taxon>
        <taxon>Kribbella</taxon>
    </lineage>
</organism>
<dbReference type="Gene3D" id="3.40.50.150">
    <property type="entry name" value="Vaccinia Virus protein VP39"/>
    <property type="match status" value="1"/>
</dbReference>
<evidence type="ECO:0000313" key="8">
    <source>
        <dbReference type="EMBL" id="TDU83163.1"/>
    </source>
</evidence>
<protein>
    <recommendedName>
        <fullName evidence="1">DNA (cytosine-5-)-methyltransferase</fullName>
        <ecNumber evidence="1">2.1.1.37</ecNumber>
    </recommendedName>
</protein>
<gene>
    <name evidence="8" type="ORF">EV138_5623</name>
</gene>
<dbReference type="AlphaFoldDB" id="A0A4V3FIN9"/>
<dbReference type="GO" id="GO:0003886">
    <property type="term" value="F:DNA (cytosine-5-)-methyltransferase activity"/>
    <property type="evidence" value="ECO:0007669"/>
    <property type="project" value="UniProtKB-EC"/>
</dbReference>
<dbReference type="GO" id="GO:0032259">
    <property type="term" value="P:methylation"/>
    <property type="evidence" value="ECO:0007669"/>
    <property type="project" value="UniProtKB-KW"/>
</dbReference>
<comment type="caution">
    <text evidence="8">The sequence shown here is derived from an EMBL/GenBank/DDBJ whole genome shotgun (WGS) entry which is preliminary data.</text>
</comment>
<accession>A0A4V3FIN9</accession>
<evidence type="ECO:0000313" key="9">
    <source>
        <dbReference type="Proteomes" id="UP000295151"/>
    </source>
</evidence>
<dbReference type="Pfam" id="PF00145">
    <property type="entry name" value="DNA_methylase"/>
    <property type="match status" value="1"/>
</dbReference>
<dbReference type="InterPro" id="IPR029063">
    <property type="entry name" value="SAM-dependent_MTases_sf"/>
</dbReference>
<dbReference type="SUPFAM" id="SSF53335">
    <property type="entry name" value="S-adenosyl-L-methionine-dependent methyltransferases"/>
    <property type="match status" value="1"/>
</dbReference>
<comment type="similarity">
    <text evidence="6">Belongs to the class I-like SAM-binding methyltransferase superfamily. C5-methyltransferase family.</text>
</comment>
<dbReference type="GO" id="GO:0003677">
    <property type="term" value="F:DNA binding"/>
    <property type="evidence" value="ECO:0007669"/>
    <property type="project" value="TreeGrafter"/>
</dbReference>
<keyword evidence="5" id="KW-0680">Restriction system</keyword>
<dbReference type="EMBL" id="SOCE01000002">
    <property type="protein sequence ID" value="TDU83163.1"/>
    <property type="molecule type" value="Genomic_DNA"/>
</dbReference>